<dbReference type="AlphaFoldDB" id="A0A4P8IZM7"/>
<proteinExistence type="predicted"/>
<dbReference type="InterPro" id="IPR013573">
    <property type="entry name" value="Tscrpt_reg_YcdC_C"/>
</dbReference>
<dbReference type="GO" id="GO:0003700">
    <property type="term" value="F:DNA-binding transcription factor activity"/>
    <property type="evidence" value="ECO:0007669"/>
    <property type="project" value="TreeGrafter"/>
</dbReference>
<dbReference type="Pfam" id="PF08362">
    <property type="entry name" value="TetR_C_3"/>
    <property type="match status" value="1"/>
</dbReference>
<feature type="domain" description="HTH tetR-type" evidence="4">
    <location>
        <begin position="47"/>
        <end position="107"/>
    </location>
</feature>
<dbReference type="KEGG" id="tvl:FAZ95_33625"/>
<dbReference type="PANTHER" id="PTHR30055">
    <property type="entry name" value="HTH-TYPE TRANSCRIPTIONAL REGULATOR RUTR"/>
    <property type="match status" value="1"/>
</dbReference>
<evidence type="ECO:0000256" key="3">
    <source>
        <dbReference type="SAM" id="MobiDB-lite"/>
    </source>
</evidence>
<dbReference type="SUPFAM" id="SSF48498">
    <property type="entry name" value="Tetracyclin repressor-like, C-terminal domain"/>
    <property type="match status" value="1"/>
</dbReference>
<accession>A0A4P8IZM7</accession>
<sequence>MATRKTARQIVETAGTAKAGTRTMKTPPKPAAAPRRPGRPTGGLSGPEQREKLLNTALVLFARHGIVDTTLAAIAREAGVTPAMLHYYFKTREQLLDVLIDERFVPVRKAISGAFEDNADDPVAALAAIAQRFVDLAAERPWFPSLWIREVISDAGLLRQRMRDRFKDAHRKDEIQWIVRWQKEGRLNPDLEPALVFPTLLGITLLPLAASTSWRSDPERRQIGTDEIARHAIALLTDGMGARKTKR</sequence>
<feature type="DNA-binding region" description="H-T-H motif" evidence="2">
    <location>
        <begin position="70"/>
        <end position="89"/>
    </location>
</feature>
<evidence type="ECO:0000256" key="1">
    <source>
        <dbReference type="ARBA" id="ARBA00023125"/>
    </source>
</evidence>
<dbReference type="InterPro" id="IPR036271">
    <property type="entry name" value="Tet_transcr_reg_TetR-rel_C_sf"/>
</dbReference>
<reference evidence="5 6" key="1">
    <citation type="submission" date="2019-05" db="EMBL/GenBank/DDBJ databases">
        <title>Burkholderia sp. DHOD12, isolated from subtropical forest soil.</title>
        <authorList>
            <person name="Gao Z.-H."/>
            <person name="Qiu L.-H."/>
        </authorList>
    </citation>
    <scope>NUCLEOTIDE SEQUENCE [LARGE SCALE GENOMIC DNA]</scope>
    <source>
        <strain evidence="5 6">DHOD12</strain>
    </source>
</reference>
<evidence type="ECO:0000256" key="2">
    <source>
        <dbReference type="PROSITE-ProRule" id="PRU00335"/>
    </source>
</evidence>
<dbReference type="EMBL" id="CP040078">
    <property type="protein sequence ID" value="QCP53936.1"/>
    <property type="molecule type" value="Genomic_DNA"/>
</dbReference>
<dbReference type="Proteomes" id="UP000298656">
    <property type="component" value="Chromosome 2"/>
</dbReference>
<name>A0A4P8IZM7_9BURK</name>
<keyword evidence="6" id="KW-1185">Reference proteome</keyword>
<keyword evidence="1 2" id="KW-0238">DNA-binding</keyword>
<dbReference type="Gene3D" id="1.10.357.10">
    <property type="entry name" value="Tetracycline Repressor, domain 2"/>
    <property type="match status" value="1"/>
</dbReference>
<dbReference type="PRINTS" id="PR00455">
    <property type="entry name" value="HTHTETR"/>
</dbReference>
<organism evidence="5 6">
    <name type="scientific">Trinickia violacea</name>
    <dbReference type="NCBI Taxonomy" id="2571746"/>
    <lineage>
        <taxon>Bacteria</taxon>
        <taxon>Pseudomonadati</taxon>
        <taxon>Pseudomonadota</taxon>
        <taxon>Betaproteobacteria</taxon>
        <taxon>Burkholderiales</taxon>
        <taxon>Burkholderiaceae</taxon>
        <taxon>Trinickia</taxon>
    </lineage>
</organism>
<dbReference type="InterPro" id="IPR001647">
    <property type="entry name" value="HTH_TetR"/>
</dbReference>
<dbReference type="InterPro" id="IPR050109">
    <property type="entry name" value="HTH-type_TetR-like_transc_reg"/>
</dbReference>
<feature type="region of interest" description="Disordered" evidence="3">
    <location>
        <begin position="1"/>
        <end position="48"/>
    </location>
</feature>
<dbReference type="PROSITE" id="PS50977">
    <property type="entry name" value="HTH_TETR_2"/>
    <property type="match status" value="1"/>
</dbReference>
<dbReference type="PANTHER" id="PTHR30055:SF235">
    <property type="entry name" value="TRANSCRIPTIONAL REGULATORY PROTEIN"/>
    <property type="match status" value="1"/>
</dbReference>
<dbReference type="Pfam" id="PF00440">
    <property type="entry name" value="TetR_N"/>
    <property type="match status" value="1"/>
</dbReference>
<evidence type="ECO:0000259" key="4">
    <source>
        <dbReference type="PROSITE" id="PS50977"/>
    </source>
</evidence>
<dbReference type="InterPro" id="IPR009057">
    <property type="entry name" value="Homeodomain-like_sf"/>
</dbReference>
<dbReference type="GO" id="GO:0000976">
    <property type="term" value="F:transcription cis-regulatory region binding"/>
    <property type="evidence" value="ECO:0007669"/>
    <property type="project" value="TreeGrafter"/>
</dbReference>
<dbReference type="OrthoDB" id="8961953at2"/>
<gene>
    <name evidence="5" type="ORF">FAZ95_33625</name>
</gene>
<evidence type="ECO:0000313" key="6">
    <source>
        <dbReference type="Proteomes" id="UP000298656"/>
    </source>
</evidence>
<protein>
    <submittedName>
        <fullName evidence="5">TetR/AcrR family transcriptional regulator</fullName>
    </submittedName>
</protein>
<dbReference type="SUPFAM" id="SSF46689">
    <property type="entry name" value="Homeodomain-like"/>
    <property type="match status" value="1"/>
</dbReference>
<dbReference type="GO" id="GO:0045892">
    <property type="term" value="P:negative regulation of DNA-templated transcription"/>
    <property type="evidence" value="ECO:0007669"/>
    <property type="project" value="InterPro"/>
</dbReference>
<evidence type="ECO:0000313" key="5">
    <source>
        <dbReference type="EMBL" id="QCP53936.1"/>
    </source>
</evidence>